<keyword evidence="11" id="KW-0695">RNA-directed DNA polymerase</keyword>
<dbReference type="InterPro" id="IPR012337">
    <property type="entry name" value="RNaseH-like_sf"/>
</dbReference>
<dbReference type="Gene3D" id="3.30.420.10">
    <property type="entry name" value="Ribonuclease H-like superfamily/Ribonuclease H"/>
    <property type="match status" value="1"/>
</dbReference>
<evidence type="ECO:0000256" key="14">
    <source>
        <dbReference type="ARBA" id="ARBA00023172"/>
    </source>
</evidence>
<evidence type="ECO:0000256" key="11">
    <source>
        <dbReference type="ARBA" id="ARBA00022918"/>
    </source>
</evidence>
<evidence type="ECO:0000256" key="10">
    <source>
        <dbReference type="ARBA" id="ARBA00022908"/>
    </source>
</evidence>
<dbReference type="InterPro" id="IPR043502">
    <property type="entry name" value="DNA/RNA_pol_sf"/>
</dbReference>
<dbReference type="FunFam" id="3.30.70.270:FF:000063">
    <property type="entry name" value="Zinc knuckle domaincontaining protein"/>
    <property type="match status" value="1"/>
</dbReference>
<keyword evidence="6" id="KW-0064">Aspartyl protease</keyword>
<dbReference type="SUPFAM" id="SSF53098">
    <property type="entry name" value="Ribonuclease H-like"/>
    <property type="match status" value="1"/>
</dbReference>
<name>Q2R667_ORYSJ</name>
<dbReference type="Gene3D" id="3.30.70.270">
    <property type="match status" value="3"/>
</dbReference>
<dbReference type="GO" id="GO:0003964">
    <property type="term" value="F:RNA-directed DNA polymerase activity"/>
    <property type="evidence" value="ECO:0007669"/>
    <property type="project" value="UniProtKB-KW"/>
</dbReference>
<dbReference type="InterPro" id="IPR043128">
    <property type="entry name" value="Rev_trsase/Diguanyl_cyclase"/>
</dbReference>
<evidence type="ECO:0000256" key="1">
    <source>
        <dbReference type="ARBA" id="ARBA00022670"/>
    </source>
</evidence>
<dbReference type="PANTHER" id="PTHR37984:SF5">
    <property type="entry name" value="PROTEIN NYNRIN-LIKE"/>
    <property type="match status" value="1"/>
</dbReference>
<evidence type="ECO:0000256" key="7">
    <source>
        <dbReference type="ARBA" id="ARBA00022759"/>
    </source>
</evidence>
<keyword evidence="13" id="KW-0238">DNA-binding</keyword>
<evidence type="ECO:0000256" key="8">
    <source>
        <dbReference type="ARBA" id="ARBA00022801"/>
    </source>
</evidence>
<evidence type="ECO:0000256" key="6">
    <source>
        <dbReference type="ARBA" id="ARBA00022750"/>
    </source>
</evidence>
<dbReference type="GO" id="GO:0004519">
    <property type="term" value="F:endonuclease activity"/>
    <property type="evidence" value="ECO:0007669"/>
    <property type="project" value="UniProtKB-KW"/>
</dbReference>
<dbReference type="AlphaFoldDB" id="Q2R667"/>
<keyword evidence="1" id="KW-0645">Protease</keyword>
<dbReference type="SUPFAM" id="SSF56672">
    <property type="entry name" value="DNA/RNA polymerases"/>
    <property type="match status" value="1"/>
</dbReference>
<keyword evidence="10" id="KW-0229">DNA integration</keyword>
<keyword evidence="4" id="KW-0540">Nuclease</keyword>
<dbReference type="Gene3D" id="1.10.340.70">
    <property type="match status" value="1"/>
</dbReference>
<dbReference type="GO" id="GO:0003887">
    <property type="term" value="F:DNA-directed DNA polymerase activity"/>
    <property type="evidence" value="ECO:0007669"/>
    <property type="project" value="UniProtKB-KW"/>
</dbReference>
<protein>
    <submittedName>
        <fullName evidence="16">Integrase core domain, putative</fullName>
    </submittedName>
</protein>
<evidence type="ECO:0000256" key="3">
    <source>
        <dbReference type="ARBA" id="ARBA00022695"/>
    </source>
</evidence>
<keyword evidence="12" id="KW-0239">DNA-directed DNA polymerase</keyword>
<evidence type="ECO:0000256" key="2">
    <source>
        <dbReference type="ARBA" id="ARBA00022679"/>
    </source>
</evidence>
<organism evidence="16 17">
    <name type="scientific">Oryza sativa subsp. japonica</name>
    <name type="common">Rice</name>
    <dbReference type="NCBI Taxonomy" id="39947"/>
    <lineage>
        <taxon>Eukaryota</taxon>
        <taxon>Viridiplantae</taxon>
        <taxon>Streptophyta</taxon>
        <taxon>Embryophyta</taxon>
        <taxon>Tracheophyta</taxon>
        <taxon>Spermatophyta</taxon>
        <taxon>Magnoliopsida</taxon>
        <taxon>Liliopsida</taxon>
        <taxon>Poales</taxon>
        <taxon>Poaceae</taxon>
        <taxon>BOP clade</taxon>
        <taxon>Oryzoideae</taxon>
        <taxon>Oryzeae</taxon>
        <taxon>Oryzinae</taxon>
        <taxon>Oryza</taxon>
        <taxon>Oryza sativa</taxon>
    </lineage>
</organism>
<dbReference type="Gene3D" id="3.10.10.10">
    <property type="entry name" value="HIV Type 1 Reverse Transcriptase, subunit A, domain 1"/>
    <property type="match status" value="1"/>
</dbReference>
<dbReference type="InterPro" id="IPR056924">
    <property type="entry name" value="SH3_Tf2-1"/>
</dbReference>
<dbReference type="GO" id="GO:0006310">
    <property type="term" value="P:DNA recombination"/>
    <property type="evidence" value="ECO:0007669"/>
    <property type="project" value="UniProtKB-KW"/>
</dbReference>
<dbReference type="PANTHER" id="PTHR37984">
    <property type="entry name" value="PROTEIN CBG26694"/>
    <property type="match status" value="1"/>
</dbReference>
<dbReference type="CDD" id="cd09274">
    <property type="entry name" value="RNase_HI_RT_Ty3"/>
    <property type="match status" value="1"/>
</dbReference>
<keyword evidence="7" id="KW-0255">Endonuclease</keyword>
<dbReference type="EMBL" id="AC148235">
    <property type="protein sequence ID" value="AAX95481.1"/>
    <property type="molecule type" value="Genomic_DNA"/>
</dbReference>
<dbReference type="InterPro" id="IPR001584">
    <property type="entry name" value="Integrase_cat-core"/>
</dbReference>
<dbReference type="InterPro" id="IPR041588">
    <property type="entry name" value="Integrase_H2C2"/>
</dbReference>
<keyword evidence="5" id="KW-0479">Metal-binding</keyword>
<dbReference type="GO" id="GO:0006508">
    <property type="term" value="P:proteolysis"/>
    <property type="evidence" value="ECO:0007669"/>
    <property type="project" value="UniProtKB-KW"/>
</dbReference>
<evidence type="ECO:0000313" key="17">
    <source>
        <dbReference type="Proteomes" id="UP000000763"/>
    </source>
</evidence>
<dbReference type="Pfam" id="PF24626">
    <property type="entry name" value="SH3_Tf2-1"/>
    <property type="match status" value="1"/>
</dbReference>
<evidence type="ECO:0000256" key="9">
    <source>
        <dbReference type="ARBA" id="ARBA00022842"/>
    </source>
</evidence>
<dbReference type="Pfam" id="PF17921">
    <property type="entry name" value="Integrase_H2C2"/>
    <property type="match status" value="1"/>
</dbReference>
<dbReference type="InterPro" id="IPR041373">
    <property type="entry name" value="RT_RNaseH"/>
</dbReference>
<dbReference type="GO" id="GO:0046872">
    <property type="term" value="F:metal ion binding"/>
    <property type="evidence" value="ECO:0007669"/>
    <property type="project" value="UniProtKB-KW"/>
</dbReference>
<dbReference type="GO" id="GO:0015074">
    <property type="term" value="P:DNA integration"/>
    <property type="evidence" value="ECO:0007669"/>
    <property type="project" value="UniProtKB-KW"/>
</dbReference>
<dbReference type="CDD" id="cd01647">
    <property type="entry name" value="RT_LTR"/>
    <property type="match status" value="1"/>
</dbReference>
<keyword evidence="2" id="KW-0808">Transferase</keyword>
<keyword evidence="8" id="KW-0378">Hydrolase</keyword>
<dbReference type="Pfam" id="PF17917">
    <property type="entry name" value="RT_RNaseH"/>
    <property type="match status" value="1"/>
</dbReference>
<feature type="domain" description="Integrase catalytic" evidence="15">
    <location>
        <begin position="416"/>
        <end position="537"/>
    </location>
</feature>
<evidence type="ECO:0000256" key="12">
    <source>
        <dbReference type="ARBA" id="ARBA00022932"/>
    </source>
</evidence>
<keyword evidence="9" id="KW-0460">Magnesium</keyword>
<reference evidence="17" key="2">
    <citation type="journal article" date="2008" name="Nucleic Acids Res.">
        <title>The rice annotation project database (RAP-DB): 2008 update.</title>
        <authorList>
            <consortium name="The rice annotation project (RAP)"/>
        </authorList>
    </citation>
    <scope>GENOME REANNOTATION</scope>
    <source>
        <strain evidence="17">cv. Nipponbare</strain>
    </source>
</reference>
<dbReference type="Proteomes" id="UP000000763">
    <property type="component" value="Chromosome 11"/>
</dbReference>
<sequence length="729" mass="85191">MCVDYRALNEVTIKNKYPLPRIDYLFDRLKGAKLRIQEEDIPETAFTTRYGLFECTVMPFGLTNAPAFFMNPMNKVFMEFLDKFVMEHQLYAKFSKCDFWLSKVIFLGHVITAQGVAVDPLNVGSVTKWTPPKTVTQIRSFLGLAGYYRRFIENFSTIARPMIQLLKKDEKFKWLAECDKSFEEPKKKLVSAPIVILPDQMKDFQLRPHEGNYHTHDLELAAVVHALKIWWHYLIGNRCEVYMDHKNLKYVFTQLDLNLRQQRWLELIKDYDMGIHYHPGKANVVADALSRKSYCNALGIEGMCDKLQQELEHLDSGIVEHGVGKARDFHEDEHGTIRLGERLCVPDDKELKDLILTEAHQIQYSIHLSSIKMYQDLKEKFWWASMRGEIAEFFALCDVCQRVKAEHQRLAGLLQPLQIPEWKWEEIGMDFITGLPRTLSGHDSIWVVVDRLTKVAHFIPVHTTYTGKRLAELYLSRIMCLHGVPKKIVSDRGSQFTSKFWQELQEELGTRLNFSTTYHPQTDGQTERVNQILEDMFYQASLQMAPFEALYGRKCRTPLFWDQTGERQLFGTEVLTEAEEKVRTVRERLRIAQSRKKSCADNRRRELTFEAGDYVYLHVSPLRGVHHFQTKGKLAPCFVGPYKILERRGEVAHQLELPSNMAGIHDVFHVSQLKKCLRVPEEQANSEHIDIQEDLTYVEKPVRILETSERRTRNKVTRFYRVQWSHHSE</sequence>
<keyword evidence="14" id="KW-0233">DNA recombination</keyword>
<dbReference type="Pfam" id="PF00665">
    <property type="entry name" value="rve"/>
    <property type="match status" value="1"/>
</dbReference>
<dbReference type="GO" id="GO:0003677">
    <property type="term" value="F:DNA binding"/>
    <property type="evidence" value="ECO:0007669"/>
    <property type="project" value="UniProtKB-KW"/>
</dbReference>
<evidence type="ECO:0000259" key="15">
    <source>
        <dbReference type="PROSITE" id="PS50994"/>
    </source>
</evidence>
<dbReference type="GO" id="GO:0004190">
    <property type="term" value="F:aspartic-type endopeptidase activity"/>
    <property type="evidence" value="ECO:0007669"/>
    <property type="project" value="UniProtKB-KW"/>
</dbReference>
<evidence type="ECO:0000256" key="4">
    <source>
        <dbReference type="ARBA" id="ARBA00022722"/>
    </source>
</evidence>
<evidence type="ECO:0000313" key="16">
    <source>
        <dbReference type="EMBL" id="AAX95481.1"/>
    </source>
</evidence>
<accession>Q2R667</accession>
<dbReference type="PROSITE" id="PS50994">
    <property type="entry name" value="INTEGRASE"/>
    <property type="match status" value="1"/>
</dbReference>
<reference evidence="17" key="1">
    <citation type="journal article" date="2005" name="Nature">
        <title>The map-based sequence of the rice genome.</title>
        <authorList>
            <consortium name="International rice genome sequencing project (IRGSP)"/>
            <person name="Matsumoto T."/>
            <person name="Wu J."/>
            <person name="Kanamori H."/>
            <person name="Katayose Y."/>
            <person name="Fujisawa M."/>
            <person name="Namiki N."/>
            <person name="Mizuno H."/>
            <person name="Yamamoto K."/>
            <person name="Antonio B.A."/>
            <person name="Baba T."/>
            <person name="Sakata K."/>
            <person name="Nagamura Y."/>
            <person name="Aoki H."/>
            <person name="Arikawa K."/>
            <person name="Arita K."/>
            <person name="Bito T."/>
            <person name="Chiden Y."/>
            <person name="Fujitsuka N."/>
            <person name="Fukunaka R."/>
            <person name="Hamada M."/>
            <person name="Harada C."/>
            <person name="Hayashi A."/>
            <person name="Hijishita S."/>
            <person name="Honda M."/>
            <person name="Hosokawa S."/>
            <person name="Ichikawa Y."/>
            <person name="Idonuma A."/>
            <person name="Iijima M."/>
            <person name="Ikeda M."/>
            <person name="Ikeno M."/>
            <person name="Ito K."/>
            <person name="Ito S."/>
            <person name="Ito T."/>
            <person name="Ito Y."/>
            <person name="Ito Y."/>
            <person name="Iwabuchi A."/>
            <person name="Kamiya K."/>
            <person name="Karasawa W."/>
            <person name="Kurita K."/>
            <person name="Katagiri S."/>
            <person name="Kikuta A."/>
            <person name="Kobayashi H."/>
            <person name="Kobayashi N."/>
            <person name="Machita K."/>
            <person name="Maehara T."/>
            <person name="Masukawa M."/>
            <person name="Mizubayashi T."/>
            <person name="Mukai Y."/>
            <person name="Nagasaki H."/>
            <person name="Nagata Y."/>
            <person name="Naito S."/>
            <person name="Nakashima M."/>
            <person name="Nakama Y."/>
            <person name="Nakamichi Y."/>
            <person name="Nakamura M."/>
            <person name="Meguro A."/>
            <person name="Negishi M."/>
            <person name="Ohta I."/>
            <person name="Ohta T."/>
            <person name="Okamoto M."/>
            <person name="Ono N."/>
            <person name="Saji S."/>
            <person name="Sakaguchi M."/>
            <person name="Sakai K."/>
            <person name="Shibata M."/>
            <person name="Shimokawa T."/>
            <person name="Song J."/>
            <person name="Takazaki Y."/>
            <person name="Terasawa K."/>
            <person name="Tsugane M."/>
            <person name="Tsuji K."/>
            <person name="Ueda S."/>
            <person name="Waki K."/>
            <person name="Yamagata H."/>
            <person name="Yamamoto M."/>
            <person name="Yamamoto S."/>
            <person name="Yamane H."/>
            <person name="Yoshiki S."/>
            <person name="Yoshihara R."/>
            <person name="Yukawa K."/>
            <person name="Zhong H."/>
            <person name="Yano M."/>
            <person name="Yuan Q."/>
            <person name="Ouyang S."/>
            <person name="Liu J."/>
            <person name="Jones K.M."/>
            <person name="Gansberger K."/>
            <person name="Moffat K."/>
            <person name="Hill J."/>
            <person name="Bera J."/>
            <person name="Fadrosh D."/>
            <person name="Jin S."/>
            <person name="Johri S."/>
            <person name="Kim M."/>
            <person name="Overton L."/>
            <person name="Reardon M."/>
            <person name="Tsitrin T."/>
            <person name="Vuong H."/>
            <person name="Weaver B."/>
            <person name="Ciecko A."/>
            <person name="Tallon L."/>
            <person name="Jackson J."/>
            <person name="Pai G."/>
            <person name="Aken S.V."/>
            <person name="Utterback T."/>
            <person name="Reidmuller S."/>
            <person name="Feldblyum T."/>
            <person name="Hsiao J."/>
            <person name="Zismann V."/>
            <person name="Iobst S."/>
            <person name="de Vazeille A.R."/>
            <person name="Buell C.R."/>
            <person name="Ying K."/>
            <person name="Li Y."/>
            <person name="Lu T."/>
            <person name="Huang Y."/>
            <person name="Zhao Q."/>
            <person name="Feng Q."/>
            <person name="Zhang L."/>
            <person name="Zhu J."/>
            <person name="Weng Q."/>
            <person name="Mu J."/>
            <person name="Lu Y."/>
            <person name="Fan D."/>
            <person name="Liu Y."/>
            <person name="Guan J."/>
            <person name="Zhang Y."/>
            <person name="Yu S."/>
            <person name="Liu X."/>
            <person name="Zhang Y."/>
            <person name="Hong G."/>
            <person name="Han B."/>
            <person name="Choisne N."/>
            <person name="Demange N."/>
            <person name="Orjeda G."/>
            <person name="Samain S."/>
            <person name="Cattolico L."/>
            <person name="Pelletier E."/>
            <person name="Couloux A."/>
            <person name="Segurens B."/>
            <person name="Wincker P."/>
            <person name="D'Hont A."/>
            <person name="Scarpelli C."/>
            <person name="Weissenbach J."/>
            <person name="Salanoubat M."/>
            <person name="Quetier F."/>
            <person name="Yu Y."/>
            <person name="Kim H.R."/>
            <person name="Rambo T."/>
            <person name="Currie J."/>
            <person name="Collura K."/>
            <person name="Luo M."/>
            <person name="Yang T."/>
            <person name="Ammiraju J.S.S."/>
            <person name="Engler F."/>
            <person name="Soderlund C."/>
            <person name="Wing R.A."/>
            <person name="Palmer L.E."/>
            <person name="de la Bastide M."/>
            <person name="Spiegel L."/>
            <person name="Nascimento L."/>
            <person name="Zutavern T."/>
            <person name="O'Shaughnessy A."/>
            <person name="Dike S."/>
            <person name="Dedhia N."/>
            <person name="Preston R."/>
            <person name="Balija V."/>
            <person name="McCombie W.R."/>
            <person name="Chow T."/>
            <person name="Chen H."/>
            <person name="Chung M."/>
            <person name="Chen C."/>
            <person name="Shaw J."/>
            <person name="Wu H."/>
            <person name="Hsiao K."/>
            <person name="Chao Y."/>
            <person name="Chu M."/>
            <person name="Cheng C."/>
            <person name="Hour A."/>
            <person name="Lee P."/>
            <person name="Lin S."/>
            <person name="Lin Y."/>
            <person name="Liou J."/>
            <person name="Liu S."/>
            <person name="Hsing Y."/>
            <person name="Raghuvanshi S."/>
            <person name="Mohanty A."/>
            <person name="Bharti A.K."/>
            <person name="Gaur A."/>
            <person name="Gupta V."/>
            <person name="Kumar D."/>
            <person name="Ravi V."/>
            <person name="Vij S."/>
            <person name="Kapur A."/>
            <person name="Khurana P."/>
            <person name="Khurana P."/>
            <person name="Khurana J.P."/>
            <person name="Tyagi A.K."/>
            <person name="Gaikwad K."/>
            <person name="Singh A."/>
            <person name="Dalal V."/>
            <person name="Srivastava S."/>
            <person name="Dixit A."/>
            <person name="Pal A.K."/>
            <person name="Ghazi I.A."/>
            <person name="Yadav M."/>
            <person name="Pandit A."/>
            <person name="Bhargava A."/>
            <person name="Sureshbabu K."/>
            <person name="Batra K."/>
            <person name="Sharma T.R."/>
            <person name="Mohapatra T."/>
            <person name="Singh N.K."/>
            <person name="Messing J."/>
            <person name="Nelson A.B."/>
            <person name="Fuks G."/>
            <person name="Kavchok S."/>
            <person name="Keizer G."/>
            <person name="Linton E."/>
            <person name="Llaca V."/>
            <person name="Song R."/>
            <person name="Tanyolac B."/>
            <person name="Young S."/>
            <person name="Ho-Il K."/>
            <person name="Hahn J.H."/>
            <person name="Sangsakoo G."/>
            <person name="Vanavichit A."/>
            <person name="de Mattos Luiz.A.T."/>
            <person name="Zimmer P.D."/>
            <person name="Malone G."/>
            <person name="Dellagostin O."/>
            <person name="de Oliveira A.C."/>
            <person name="Bevan M."/>
            <person name="Bancroft I."/>
            <person name="Minx P."/>
            <person name="Cordum H."/>
            <person name="Wilson R."/>
            <person name="Cheng Z."/>
            <person name="Jin W."/>
            <person name="Jiang J."/>
            <person name="Leong S.A."/>
            <person name="Iwama H."/>
            <person name="Gojobori T."/>
            <person name="Itoh T."/>
            <person name="Niimura Y."/>
            <person name="Fujii Y."/>
            <person name="Habara T."/>
            <person name="Sakai H."/>
            <person name="Sato Y."/>
            <person name="Wilson G."/>
            <person name="Kumar K."/>
            <person name="McCouch S."/>
            <person name="Juretic N."/>
            <person name="Hoen D."/>
            <person name="Wright S."/>
            <person name="Bruskiewich R."/>
            <person name="Bureau T."/>
            <person name="Miyao A."/>
            <person name="Hirochika H."/>
            <person name="Nishikawa T."/>
            <person name="Kadowaki K."/>
            <person name="Sugiura M."/>
            <person name="Burr B."/>
            <person name="Sasaki T."/>
        </authorList>
    </citation>
    <scope>NUCLEOTIDE SEQUENCE [LARGE SCALE GENOMIC DNA]</scope>
    <source>
        <strain evidence="17">cv. Nipponbare</strain>
    </source>
</reference>
<keyword evidence="3" id="KW-0548">Nucleotidyltransferase</keyword>
<dbReference type="InterPro" id="IPR050951">
    <property type="entry name" value="Retrovirus_Pol_polyprotein"/>
</dbReference>
<evidence type="ECO:0000256" key="5">
    <source>
        <dbReference type="ARBA" id="ARBA00022723"/>
    </source>
</evidence>
<dbReference type="InterPro" id="IPR036397">
    <property type="entry name" value="RNaseH_sf"/>
</dbReference>
<evidence type="ECO:0000256" key="13">
    <source>
        <dbReference type="ARBA" id="ARBA00023125"/>
    </source>
</evidence>
<proteinExistence type="predicted"/>